<dbReference type="PROSITE" id="PS00061">
    <property type="entry name" value="ADH_SHORT"/>
    <property type="match status" value="1"/>
</dbReference>
<dbReference type="EMBL" id="JAVRHS010000004">
    <property type="protein sequence ID" value="MDT0575870.1"/>
    <property type="molecule type" value="Genomic_DNA"/>
</dbReference>
<organism evidence="2 3">
    <name type="scientific">Croceicoccus esteveae</name>
    <dbReference type="NCBI Taxonomy" id="3075597"/>
    <lineage>
        <taxon>Bacteria</taxon>
        <taxon>Pseudomonadati</taxon>
        <taxon>Pseudomonadota</taxon>
        <taxon>Alphaproteobacteria</taxon>
        <taxon>Sphingomonadales</taxon>
        <taxon>Erythrobacteraceae</taxon>
        <taxon>Croceicoccus</taxon>
    </lineage>
</organism>
<dbReference type="PRINTS" id="PR00081">
    <property type="entry name" value="GDHRDH"/>
</dbReference>
<dbReference type="GO" id="GO:0047936">
    <property type="term" value="F:glucose 1-dehydrogenase [NAD(P)+] activity"/>
    <property type="evidence" value="ECO:0007669"/>
    <property type="project" value="UniProtKB-EC"/>
</dbReference>
<accession>A0ABU2ZH05</accession>
<name>A0ABU2ZH05_9SPHN</name>
<dbReference type="InterPro" id="IPR036291">
    <property type="entry name" value="NAD(P)-bd_dom_sf"/>
</dbReference>
<dbReference type="Pfam" id="PF13561">
    <property type="entry name" value="adh_short_C2"/>
    <property type="match status" value="1"/>
</dbReference>
<dbReference type="PANTHER" id="PTHR42760">
    <property type="entry name" value="SHORT-CHAIN DEHYDROGENASES/REDUCTASES FAMILY MEMBER"/>
    <property type="match status" value="1"/>
</dbReference>
<evidence type="ECO:0000256" key="1">
    <source>
        <dbReference type="ARBA" id="ARBA00006484"/>
    </source>
</evidence>
<dbReference type="PRINTS" id="PR00080">
    <property type="entry name" value="SDRFAMILY"/>
</dbReference>
<comment type="caution">
    <text evidence="2">The sequence shown here is derived from an EMBL/GenBank/DDBJ whole genome shotgun (WGS) entry which is preliminary data.</text>
</comment>
<dbReference type="InterPro" id="IPR002347">
    <property type="entry name" value="SDR_fam"/>
</dbReference>
<comment type="similarity">
    <text evidence="1">Belongs to the short-chain dehydrogenases/reductases (SDR) family.</text>
</comment>
<gene>
    <name evidence="2" type="ORF">RM533_06700</name>
</gene>
<reference evidence="2 3" key="1">
    <citation type="submission" date="2023-09" db="EMBL/GenBank/DDBJ databases">
        <authorList>
            <person name="Rey-Velasco X."/>
        </authorList>
    </citation>
    <scope>NUCLEOTIDE SEQUENCE [LARGE SCALE GENOMIC DNA]</scope>
    <source>
        <strain evidence="2 3">F390</strain>
    </source>
</reference>
<dbReference type="PANTHER" id="PTHR42760:SF135">
    <property type="entry name" value="BLL7886 PROTEIN"/>
    <property type="match status" value="1"/>
</dbReference>
<evidence type="ECO:0000313" key="3">
    <source>
        <dbReference type="Proteomes" id="UP001259803"/>
    </source>
</evidence>
<proteinExistence type="inferred from homology"/>
<protein>
    <submittedName>
        <fullName evidence="2">Glucose 1-dehydrogenase</fullName>
        <ecNumber evidence="2">1.1.1.47</ecNumber>
    </submittedName>
</protein>
<dbReference type="Proteomes" id="UP001259803">
    <property type="component" value="Unassembled WGS sequence"/>
</dbReference>
<dbReference type="CDD" id="cd05233">
    <property type="entry name" value="SDR_c"/>
    <property type="match status" value="1"/>
</dbReference>
<dbReference type="InterPro" id="IPR020904">
    <property type="entry name" value="Sc_DH/Rdtase_CS"/>
</dbReference>
<dbReference type="EC" id="1.1.1.47" evidence="2"/>
<keyword evidence="2" id="KW-0560">Oxidoreductase</keyword>
<evidence type="ECO:0000313" key="2">
    <source>
        <dbReference type="EMBL" id="MDT0575870.1"/>
    </source>
</evidence>
<dbReference type="Gene3D" id="3.40.50.720">
    <property type="entry name" value="NAD(P)-binding Rossmann-like Domain"/>
    <property type="match status" value="1"/>
</dbReference>
<dbReference type="RefSeq" id="WP_311340452.1">
    <property type="nucleotide sequence ID" value="NZ_JAVRHS010000004.1"/>
</dbReference>
<keyword evidence="3" id="KW-1185">Reference proteome</keyword>
<dbReference type="NCBIfam" id="NF005559">
    <property type="entry name" value="PRK07231.1"/>
    <property type="match status" value="1"/>
</dbReference>
<sequence>MELDVSGKRTLITGASSGLGAQFARTLARSGARVALAARRTDKLAALADEIGAAGGQVICIPLDVADPQSISQCIAAVQQEWGGLDVVVNNAGITDIKPAIAYEAADFDSILDVNLRGAFLVAQQAALVMRENGGSIINIASILATRQAMHVSAYAISKAGVVQMTKVLALEWARYKIRVNAIAPGYVETAMNEGFWDTQAGKAMMQRIPQRRVGQPQELDAPLLLLACDASSYMTGSVIVVDGGHSIASI</sequence>
<dbReference type="SUPFAM" id="SSF51735">
    <property type="entry name" value="NAD(P)-binding Rossmann-fold domains"/>
    <property type="match status" value="1"/>
</dbReference>